<feature type="domain" description="Schlafen AlbA-2" evidence="1">
    <location>
        <begin position="19"/>
        <end position="152"/>
    </location>
</feature>
<dbReference type="InterPro" id="IPR007421">
    <property type="entry name" value="Schlafen_AlbA_2_dom"/>
</dbReference>
<dbReference type="Gene3D" id="3.30.950.30">
    <property type="entry name" value="Schlafen, AAA domain"/>
    <property type="match status" value="1"/>
</dbReference>
<name>A0A1Q8QWI6_9FIRM</name>
<dbReference type="STRING" id="1888891.DSOL_2389"/>
<sequence length="384" mass="45699">MNDNDLCLEIENIILTKREDDYWDFKQAHHANTADLLHDIICMANNRADRDAYIIFGIVDKTGEIVGVETDENRRNQQEIINQLKSKKFAGGVRPKIEMRTLEIQNHEIDVLIINNTLDTPYYLIEDFHDKERKDRVVRANYIYTRVSDTNTDIDKSADHNHVEYLWKKRFGLHMTPYEKLKHKLRTRSEWVREEQHHYNKTNPEFTLSFEDYEKQDDPEFYAYVMTNCSTYNSILNANYFGTMLYSRGVVFLDSGRYKTTIPEWGFLHFDEYHQDTVAFKYFEEDDISYLLHNYLFKEDSEEAAYARFKFLEVVLVFDTENEKNAFIEYANCNKGKFTNFVKDINCDYSWIEVNNGRVHKKIVGDIKAGIALKQMLNEFRKQV</sequence>
<evidence type="ECO:0000313" key="2">
    <source>
        <dbReference type="EMBL" id="OLN31701.1"/>
    </source>
</evidence>
<evidence type="ECO:0000259" key="1">
    <source>
        <dbReference type="Pfam" id="PF04326"/>
    </source>
</evidence>
<dbReference type="EMBL" id="MLBF01000015">
    <property type="protein sequence ID" value="OLN31701.1"/>
    <property type="molecule type" value="Genomic_DNA"/>
</dbReference>
<evidence type="ECO:0000313" key="3">
    <source>
        <dbReference type="Proteomes" id="UP000186102"/>
    </source>
</evidence>
<organism evidence="2 3">
    <name type="scientific">Desulfosporosinus metallidurans</name>
    <dbReference type="NCBI Taxonomy" id="1888891"/>
    <lineage>
        <taxon>Bacteria</taxon>
        <taxon>Bacillati</taxon>
        <taxon>Bacillota</taxon>
        <taxon>Clostridia</taxon>
        <taxon>Eubacteriales</taxon>
        <taxon>Desulfitobacteriaceae</taxon>
        <taxon>Desulfosporosinus</taxon>
    </lineage>
</organism>
<protein>
    <submittedName>
        <fullName evidence="2">Abi-alpha protein</fullName>
    </submittedName>
</protein>
<keyword evidence="3" id="KW-1185">Reference proteome</keyword>
<accession>A0A1Q8QWI6</accession>
<proteinExistence type="predicted"/>
<dbReference type="RefSeq" id="WP_170871496.1">
    <property type="nucleotide sequence ID" value="NZ_MLBF01000015.1"/>
</dbReference>
<reference evidence="2 3" key="1">
    <citation type="submission" date="2016-09" db="EMBL/GenBank/DDBJ databases">
        <title>Complete genome of Desulfosporosinus sp. OL.</title>
        <authorList>
            <person name="Mardanov A."/>
            <person name="Beletsky A."/>
            <person name="Panova A."/>
            <person name="Karnachuk O."/>
            <person name="Ravin N."/>
        </authorList>
    </citation>
    <scope>NUCLEOTIDE SEQUENCE [LARGE SCALE GENOMIC DNA]</scope>
    <source>
        <strain evidence="2 3">OL</strain>
    </source>
</reference>
<dbReference type="Proteomes" id="UP000186102">
    <property type="component" value="Unassembled WGS sequence"/>
</dbReference>
<gene>
    <name evidence="2" type="ORF">DSOL_2389</name>
</gene>
<dbReference type="Pfam" id="PF04326">
    <property type="entry name" value="SLFN_AlbA_2"/>
    <property type="match status" value="1"/>
</dbReference>
<dbReference type="InterPro" id="IPR038461">
    <property type="entry name" value="Schlafen_AlbA_2_dom_sf"/>
</dbReference>
<dbReference type="AlphaFoldDB" id="A0A1Q8QWI6"/>
<comment type="caution">
    <text evidence="2">The sequence shown here is derived from an EMBL/GenBank/DDBJ whole genome shotgun (WGS) entry which is preliminary data.</text>
</comment>